<dbReference type="InterPro" id="IPR052338">
    <property type="entry name" value="Transposase_5"/>
</dbReference>
<proteinExistence type="predicted"/>
<dbReference type="SUPFAM" id="SSF46689">
    <property type="entry name" value="Homeodomain-like"/>
    <property type="match status" value="1"/>
</dbReference>
<feature type="domain" description="Transposase Tc1-like" evidence="2">
    <location>
        <begin position="77"/>
        <end position="148"/>
    </location>
</feature>
<comment type="subcellular location">
    <subcellularLocation>
        <location evidence="1">Nucleus</location>
    </subcellularLocation>
</comment>
<reference evidence="3" key="1">
    <citation type="submission" date="2021-07" db="EMBL/GenBank/DDBJ databases">
        <authorList>
            <person name="Catto M.A."/>
            <person name="Jacobson A."/>
            <person name="Kennedy G."/>
            <person name="Labadie P."/>
            <person name="Hunt B.G."/>
            <person name="Srinivasan R."/>
        </authorList>
    </citation>
    <scope>NUCLEOTIDE SEQUENCE</scope>
    <source>
        <strain evidence="3">PL_HMW_Pooled</strain>
        <tissue evidence="3">Head</tissue>
    </source>
</reference>
<name>A0AAE1H7Z1_9NEOP</name>
<evidence type="ECO:0000256" key="1">
    <source>
        <dbReference type="ARBA" id="ARBA00004123"/>
    </source>
</evidence>
<dbReference type="Gene3D" id="1.10.10.10">
    <property type="entry name" value="Winged helix-like DNA-binding domain superfamily/Winged helix DNA-binding domain"/>
    <property type="match status" value="1"/>
</dbReference>
<dbReference type="InterPro" id="IPR002492">
    <property type="entry name" value="Transposase_Tc1-like"/>
</dbReference>
<dbReference type="PANTHER" id="PTHR23022:SF135">
    <property type="entry name" value="SI:DKEY-77F5.3"/>
    <property type="match status" value="1"/>
</dbReference>
<dbReference type="Gene3D" id="3.30.420.10">
    <property type="entry name" value="Ribonuclease H-like superfamily/Ribonuclease H"/>
    <property type="match status" value="1"/>
</dbReference>
<dbReference type="Pfam" id="PF01498">
    <property type="entry name" value="HTH_Tnp_Tc3_2"/>
    <property type="match status" value="1"/>
</dbReference>
<evidence type="ECO:0000313" key="4">
    <source>
        <dbReference type="Proteomes" id="UP001219518"/>
    </source>
</evidence>
<keyword evidence="4" id="KW-1185">Reference proteome</keyword>
<feature type="non-terminal residue" evidence="3">
    <location>
        <position position="168"/>
    </location>
</feature>
<dbReference type="GO" id="GO:0003677">
    <property type="term" value="F:DNA binding"/>
    <property type="evidence" value="ECO:0007669"/>
    <property type="project" value="InterPro"/>
</dbReference>
<dbReference type="PANTHER" id="PTHR23022">
    <property type="entry name" value="TRANSPOSABLE ELEMENT-RELATED"/>
    <property type="match status" value="1"/>
</dbReference>
<reference evidence="3" key="2">
    <citation type="journal article" date="2023" name="BMC Genomics">
        <title>Pest status, molecular evolution, and epigenetic factors derived from the genome assembly of Frankliniella fusca, a thysanopteran phytovirus vector.</title>
        <authorList>
            <person name="Catto M.A."/>
            <person name="Labadie P.E."/>
            <person name="Jacobson A.L."/>
            <person name="Kennedy G.G."/>
            <person name="Srinivasan R."/>
            <person name="Hunt B.G."/>
        </authorList>
    </citation>
    <scope>NUCLEOTIDE SEQUENCE</scope>
    <source>
        <strain evidence="3">PL_HMW_Pooled</strain>
    </source>
</reference>
<dbReference type="GO" id="GO:0005634">
    <property type="term" value="C:nucleus"/>
    <property type="evidence" value="ECO:0007669"/>
    <property type="project" value="UniProtKB-SubCell"/>
</dbReference>
<dbReference type="GO" id="GO:0015074">
    <property type="term" value="P:DNA integration"/>
    <property type="evidence" value="ECO:0007669"/>
    <property type="project" value="InterPro"/>
</dbReference>
<dbReference type="GO" id="GO:0006313">
    <property type="term" value="P:DNA transposition"/>
    <property type="evidence" value="ECO:0007669"/>
    <property type="project" value="InterPro"/>
</dbReference>
<accession>A0AAE1H7Z1</accession>
<organism evidence="3 4">
    <name type="scientific">Frankliniella fusca</name>
    <dbReference type="NCBI Taxonomy" id="407009"/>
    <lineage>
        <taxon>Eukaryota</taxon>
        <taxon>Metazoa</taxon>
        <taxon>Ecdysozoa</taxon>
        <taxon>Arthropoda</taxon>
        <taxon>Hexapoda</taxon>
        <taxon>Insecta</taxon>
        <taxon>Pterygota</taxon>
        <taxon>Neoptera</taxon>
        <taxon>Paraneoptera</taxon>
        <taxon>Thysanoptera</taxon>
        <taxon>Terebrantia</taxon>
        <taxon>Thripoidea</taxon>
        <taxon>Thripidae</taxon>
        <taxon>Frankliniella</taxon>
    </lineage>
</organism>
<sequence length="168" mass="19214">MGCRSSSMGRKGKETTEADRKVIIRLHNKCWSLKKIADTVGRPRSTVQSIIDRFSATKTLANKPRSGRPPSLSESDKRFVVREIKKNPRTSAPKIAAALTVRGTPVSTSTVRNTLRDVNFHGRQARKKFWVSKVNREKRLRFAEEHRNTGPEVFDKTIWTDESKYNVF</sequence>
<dbReference type="AlphaFoldDB" id="A0AAE1H7Z1"/>
<dbReference type="InterPro" id="IPR036397">
    <property type="entry name" value="RNaseH_sf"/>
</dbReference>
<evidence type="ECO:0000313" key="3">
    <source>
        <dbReference type="EMBL" id="KAK3916467.1"/>
    </source>
</evidence>
<comment type="caution">
    <text evidence="3">The sequence shown here is derived from an EMBL/GenBank/DDBJ whole genome shotgun (WGS) entry which is preliminary data.</text>
</comment>
<dbReference type="InterPro" id="IPR009057">
    <property type="entry name" value="Homeodomain-like_sf"/>
</dbReference>
<dbReference type="Pfam" id="PF13551">
    <property type="entry name" value="HTH_29"/>
    <property type="match status" value="1"/>
</dbReference>
<dbReference type="Proteomes" id="UP001219518">
    <property type="component" value="Unassembled WGS sequence"/>
</dbReference>
<gene>
    <name evidence="3" type="ORF">KUF71_006241</name>
</gene>
<protein>
    <recommendedName>
        <fullName evidence="2">Transposase Tc1-like domain-containing protein</fullName>
    </recommendedName>
</protein>
<evidence type="ECO:0000259" key="2">
    <source>
        <dbReference type="Pfam" id="PF01498"/>
    </source>
</evidence>
<dbReference type="EMBL" id="JAHWGI010000532">
    <property type="protein sequence ID" value="KAK3916467.1"/>
    <property type="molecule type" value="Genomic_DNA"/>
</dbReference>
<dbReference type="InterPro" id="IPR036388">
    <property type="entry name" value="WH-like_DNA-bd_sf"/>
</dbReference>